<evidence type="ECO:0000256" key="2">
    <source>
        <dbReference type="SAM" id="MobiDB-lite"/>
    </source>
</evidence>
<evidence type="ECO:0000256" key="1">
    <source>
        <dbReference type="SAM" id="Coils"/>
    </source>
</evidence>
<name>A0A1F4T471_UNCSA</name>
<gene>
    <name evidence="3" type="ORF">A3K49_00990</name>
</gene>
<keyword evidence="1" id="KW-0175">Coiled coil</keyword>
<feature type="coiled-coil region" evidence="1">
    <location>
        <begin position="293"/>
        <end position="320"/>
    </location>
</feature>
<comment type="caution">
    <text evidence="3">The sequence shown here is derived from an EMBL/GenBank/DDBJ whole genome shotgun (WGS) entry which is preliminary data.</text>
</comment>
<protein>
    <submittedName>
        <fullName evidence="3">Uncharacterized protein</fullName>
    </submittedName>
</protein>
<sequence>MGDAEVRLPASRTSPASGPTIFGPGGPAPTFTGELPAIYSVNYAGTLAQGNVSDQEKEDWQKLFGRLGITAALNPIMGLMGSGGINAQSLQTLSPIDRGAAIVFLRTLAGDAGYTSRVYCNCFDDLAPMLSALKDNISKLEPGKRPGYLTAVDWDPNSNTISLNLIRYLFLESSKRISSTRAFNEGLARGTRVIVDYSSPNAPFVISRQLDRAGNPGITSDFVDPRGLVHEIPDPASPLGGFLRTALTGVAGETLSPEAFSARLTEFGGRAYTGQMQELNSVIGRLPGPGTTREQQVIRLAEAQIKLKDLRDRAEELMKNATLQASLRRFAAGNFTDQRVRESFISTFNSQSTFEKLSFLLRYLAEITAPAGEETGLADVFAKMAALRQEVVAFSQTQAHRIYSEATGSGFTVEQLRSQFHPPLFQGQFSGLTQDYQSEWVELYVAEKMIAEASTKLPGKFEIDSAKEQAAKFIRTAGLIPNSGITHPAAFTRWESLTIPEKIAALRQAQTMLQTASQNNPGFFRAFGLYAYGSESGLIVDGQTLPRFTELKVGLENLEKELKEGKAVLTRLEKRAYYLEQKAVTRNGRLESTVLAAVGAEIPTEALASVGRYVTSTLHLAIFDSEAGRLSQELNSVTSHLGGSTKSLEELTKELEKIRKEKKDQGDPNWESWLPPGNAIAVRILDRALLADKALRQRLGDQYAPPAAATPLLERISRVFKQYREVFAHDQDTEIKPDSPINQQLLPGVTWESLVNIEIAIDGNKPAEAATAYLRSAGTLDRQTITTFNALRTARTTRPLSPEEIASRRLATEAPLLRSFLDSQEQLNKMMARALSDYGAGSRVSLSQALSIYRDFVGGKYQIAVLREQTEQYFLFNPADGSRRALTNDSPELIVAKAMIRFATPSFGQTTRPTLGVFGQTSSDSLISAAGNPAIRTSEKDPGEEVAFRIADLLYSNTDANQEFDASSRDYNAAVGQLKTALDAAPLNKQFVQALLLELGQRSQSSPASLRRETLTLLAGSTEEAFNEVLRDPALRQNLQANLPSAVNKVAERFKALLVRRQTALLENIVRNFRSQIEAHPELRDKPELQAVLTKLNALIAKNKEIVEKQADYIKNKLTTVVSQLFQNPSLPISQYFAQGDTPQPQLLANIRQIVRGILNQVATGYKPGEWKKAGEGAGNITRNWTIIGATEFSKAAEIGINAFASIEAPRTDGPVAAGNLTHISQYDVNIWKDYNNFADFNGGEPIAAYRIGIYTLLRQRGLTAHNPVEEGGVVRGQITAQDLEDQIYISSAEAFNFLGTKRNLSPDQVALLQRVSSLLRENKTAIHFLDLDEQRLSDPSYRQQVLSRIFVAPGVDNADAVRQDILATILICRGFVRTIDSIAEQVEDGRTQLISVIRSEGRTDLDSFYVSTRTLGRDLWSRLAEYEQAGSRRAISNVDDSLILSLKEEFYSDDIGRLRTNPAEVGQTRSEFLSSGRIDRDFLLHLVDDYGFLFGSSLMQISIGALPAPIDATDRTTMINRNPLLSGLLGDRDQRLGALRQYIAGRPDVNWGTLNVTAADDRETALVKFLVQAVVRFCKPENKREGRGAVSDFVSANAVPFRQGSIESVLDRAAQPMARMIKADLLQRGAAGGGIAWQAGVTLNDTKLNTAILNSVANLFERFITEMLEKDPDSPQQEGLFLAINQTHYTFPSGVTTPDEKIAHLRTYITALRQQVNTGQGIDFNPAIPRLRRDPVQEAVNVYATTVLPLMGMMSSETGEGGINFALAIRQAVTEAGGRSRTSGEKVELRVLNFSSGEETTHATSAFSGVPTKTGGILDDILDQVTGETGRPIGARHRFIGRDAERWLERNPSGTRLLNVSADAADTAAKTVQTMLFFRGLDAVPVIGKPITQAFQRVHAGKIGAGLFTAGMLSNSRPGDYLLAGGYGLSLLAGTSAQKMSIIWLTQGTGFWTGLGRLGSDALAGDPYLGENARTFAYKQATAVIDLIGPFFPPVLLAQVLKNVYDGNYDDAVANAVAFSVTGMMQDSFAETYTFSRGLTRGGSNAALDGFIKVCQWLKRNPGSNTEGAGAFRQALYERYQMAEAAKEFSINPTKETMGEIIQRAGQKPNTRLGRILRSSGGTRIAEAWNRTLSFNFANMQEVLLSPRRFAYRVGRGIVEVYRLHSAERLTRATGLNEPLTRSLMHEQAAYLTEHTVNNPTQRINLEIEIGGAHPTAQRGTLAFEVQGLNFERVNIELYGHEYAATVEERISYQEMVSRSPNGTHRRAFSSIDSFYQPKAAELVSQMRTDLKADIAKRYNIPLAEIDSKLTAEVAHHLANQVGDQSIRALSYGEGAISGREISHFGRARVHLQPTTGASWFGTMVSDVGRLSSFARLEDGAFAREAMKPENRSLLDRSGIPDSLTPSEAKAEIVRLSRHHLNSAARTMDGHSDWRAYWEQTEGGKNLKEEIKQLNSAIEDFNRGRPPAERVAPVSVRETAFGRTIDRIRSARGAAVKGGTRFTAVMVAALLAEEVLKSMGVENPAALQLGGITTAQMTEWRLKRGSLRSIAGMTRTSAGRTELAKDFRGTAAAIAYTYLASGLYNGILNAAGVKDDSVMRGHIAQLAAGLAGAHFIGGAITSMHEDALLGRAMIQGGLRATPGAVAGVRAMSWGSASLAALAIFQVVNDVGVASIYGQQELGFRLQVHEEGMNAVARAVLNGGAFDKVVGCAVLGFLSLPMFDKLGAIAVSEGEVKVKAEEYLKTITQMRDGTRAQLLMRWMGGEDGAVLNYDGSPRDAAFFQGVDLPFDSLASALRTRVDFPTTYRVRSHDLSDGAGGVPTDPSMAERELPYPEGDIHLDEARAYQFLRENAGKLEFAGDQTKLTAAVTRQFPRIDMPDFMRRVSIKQLQDEVASLVSSDTQEAEDILGRTDNHELRAAFNSDGTLKEGAEAEKGLTAWLFNGKPQEFQMAIVRDRQMRRFSALLGGAVPTEADISLGFATADKQINTSHELYQPFQARMTDAMGEVVRFAQLMDGSIQPTQADKDSGFVSTNGEINQRHPYYVMLSRAQQI</sequence>
<organism evidence="3 4">
    <name type="scientific">candidate division WOR-1 bacterium RIFOXYC12_FULL_54_18</name>
    <dbReference type="NCBI Taxonomy" id="1802584"/>
    <lineage>
        <taxon>Bacteria</taxon>
        <taxon>Bacillati</taxon>
        <taxon>Saganbacteria</taxon>
    </lineage>
</organism>
<evidence type="ECO:0000313" key="4">
    <source>
        <dbReference type="Proteomes" id="UP000178602"/>
    </source>
</evidence>
<feature type="region of interest" description="Disordered" evidence="2">
    <location>
        <begin position="1"/>
        <end position="26"/>
    </location>
</feature>
<dbReference type="EMBL" id="MEUG01000001">
    <property type="protein sequence ID" value="OGC27585.1"/>
    <property type="molecule type" value="Genomic_DNA"/>
</dbReference>
<evidence type="ECO:0000313" key="3">
    <source>
        <dbReference type="EMBL" id="OGC27585.1"/>
    </source>
</evidence>
<dbReference type="Proteomes" id="UP000178602">
    <property type="component" value="Unassembled WGS sequence"/>
</dbReference>
<accession>A0A1F4T471</accession>
<proteinExistence type="predicted"/>
<reference evidence="3 4" key="1">
    <citation type="journal article" date="2016" name="Nat. Commun.">
        <title>Thousands of microbial genomes shed light on interconnected biogeochemical processes in an aquifer system.</title>
        <authorList>
            <person name="Anantharaman K."/>
            <person name="Brown C.T."/>
            <person name="Hug L.A."/>
            <person name="Sharon I."/>
            <person name="Castelle C.J."/>
            <person name="Probst A.J."/>
            <person name="Thomas B.C."/>
            <person name="Singh A."/>
            <person name="Wilkins M.J."/>
            <person name="Karaoz U."/>
            <person name="Brodie E.L."/>
            <person name="Williams K.H."/>
            <person name="Hubbard S.S."/>
            <person name="Banfield J.F."/>
        </authorList>
    </citation>
    <scope>NUCLEOTIDE SEQUENCE [LARGE SCALE GENOMIC DNA]</scope>
</reference>